<dbReference type="Proteomes" id="UP001610432">
    <property type="component" value="Unassembled WGS sequence"/>
</dbReference>
<sequence>MSFLELEGYHVFITGAAGGIGSEAVREFLRQGCKVTAHDLRPIAPPSPPNPNFFTVQGDTSSETSIQECIAQAVAHFGPINILVANAGITDESAWRNIWEIPLDVWEKTYQVNIRGTYLTIKHFLLSLLAAQTAADGAELENVAIVVTGSETGKFGQAGHAEYASGKAGLQYGLVRGVKNEIVRLNSKARINAVAPSWVDTPLIEGRLDDPKERWVEAEATVPLRKIAQPGDVARAMAFLASHRAAGHISGQVLSVDGGMEGRVVWREEEVNNGGAMPMTTTAALPLPPPQPTISTSQIVPAFSTAQKCHAQVLLSVDFDAVSGFLGTGASPSNGLSDYSSGYFAAQVGVPRLLRLFKKHGIASSVTWFVPGHSMESFPQQTKEIVDSGAEIGCHGYAHEGSPQMTEAQEREVIEKCVQLATELTGQRPRGWRAPLYQLSEHTVQVLEDFGFLYDSSLTHHDSSAYFLRKAPAINPIDFAANHSASAWMRPLPASEPATSKTLVELPCNWYMEDMTPMQFIPAAPNSHGFVSPVQIEDNWKARFEYLYNEAMETGEGFLFPIVLHPDTSGMAHVIGMIDRTIQWLKAKGGDAQFVTYGQCAAEWKSRQEI</sequence>
<dbReference type="GO" id="GO:0016798">
    <property type="term" value="F:hydrolase activity, acting on glycosyl bonds"/>
    <property type="evidence" value="ECO:0007669"/>
    <property type="project" value="UniProtKB-KW"/>
</dbReference>
<dbReference type="PROSITE" id="PS51677">
    <property type="entry name" value="NODB"/>
    <property type="match status" value="1"/>
</dbReference>
<dbReference type="InterPro" id="IPR002347">
    <property type="entry name" value="SDR_fam"/>
</dbReference>
<keyword evidence="3" id="KW-1185">Reference proteome</keyword>
<organism evidence="2 3">
    <name type="scientific">Aspergillus lucknowensis</name>
    <dbReference type="NCBI Taxonomy" id="176173"/>
    <lineage>
        <taxon>Eukaryota</taxon>
        <taxon>Fungi</taxon>
        <taxon>Dikarya</taxon>
        <taxon>Ascomycota</taxon>
        <taxon>Pezizomycotina</taxon>
        <taxon>Eurotiomycetes</taxon>
        <taxon>Eurotiomycetidae</taxon>
        <taxon>Eurotiales</taxon>
        <taxon>Aspergillaceae</taxon>
        <taxon>Aspergillus</taxon>
        <taxon>Aspergillus subgen. Nidulantes</taxon>
    </lineage>
</organism>
<evidence type="ECO:0000313" key="2">
    <source>
        <dbReference type="EMBL" id="KAL2866151.1"/>
    </source>
</evidence>
<feature type="domain" description="NodB homology" evidence="1">
    <location>
        <begin position="332"/>
        <end position="595"/>
    </location>
</feature>
<dbReference type="Pfam" id="PF13561">
    <property type="entry name" value="adh_short_C2"/>
    <property type="match status" value="1"/>
</dbReference>
<dbReference type="Pfam" id="PF01522">
    <property type="entry name" value="Polysacc_deac_1"/>
    <property type="match status" value="1"/>
</dbReference>
<dbReference type="PRINTS" id="PR00081">
    <property type="entry name" value="GDHRDH"/>
</dbReference>
<proteinExistence type="predicted"/>
<dbReference type="EMBL" id="JBFXLQ010000027">
    <property type="protein sequence ID" value="KAL2866151.1"/>
    <property type="molecule type" value="Genomic_DNA"/>
</dbReference>
<dbReference type="PANTHER" id="PTHR47561:SF2">
    <property type="entry name" value="HYPOTHETICAL POLYSACCHARIDE DEACETYLASE (EUROFUNG)"/>
    <property type="match status" value="1"/>
</dbReference>
<name>A0ABR4LNN8_9EURO</name>
<protein>
    <submittedName>
        <fullName evidence="2">Xylanase/chitin deacetylase</fullName>
    </submittedName>
</protein>
<dbReference type="SUPFAM" id="SSF88713">
    <property type="entry name" value="Glycoside hydrolase/deacetylase"/>
    <property type="match status" value="1"/>
</dbReference>
<accession>A0ABR4LNN8</accession>
<dbReference type="CDD" id="cd05233">
    <property type="entry name" value="SDR_c"/>
    <property type="match status" value="1"/>
</dbReference>
<dbReference type="GeneID" id="98149479"/>
<dbReference type="GO" id="GO:0045493">
    <property type="term" value="P:xylan catabolic process"/>
    <property type="evidence" value="ECO:0007669"/>
    <property type="project" value="UniProtKB-KW"/>
</dbReference>
<keyword evidence="2" id="KW-0378">Hydrolase</keyword>
<dbReference type="CDD" id="cd10938">
    <property type="entry name" value="CE4_HpPgdA_like"/>
    <property type="match status" value="1"/>
</dbReference>
<reference evidence="2 3" key="1">
    <citation type="submission" date="2024-07" db="EMBL/GenBank/DDBJ databases">
        <title>Section-level genome sequencing and comparative genomics of Aspergillus sections Usti and Cavernicolus.</title>
        <authorList>
            <consortium name="Lawrence Berkeley National Laboratory"/>
            <person name="Nybo J.L."/>
            <person name="Vesth T.C."/>
            <person name="Theobald S."/>
            <person name="Frisvad J.C."/>
            <person name="Larsen T.O."/>
            <person name="Kjaerboelling I."/>
            <person name="Rothschild-Mancinelli K."/>
            <person name="Lyhne E.K."/>
            <person name="Kogle M.E."/>
            <person name="Barry K."/>
            <person name="Clum A."/>
            <person name="Na H."/>
            <person name="Ledsgaard L."/>
            <person name="Lin J."/>
            <person name="Lipzen A."/>
            <person name="Kuo A."/>
            <person name="Riley R."/>
            <person name="Mondo S."/>
            <person name="Labutti K."/>
            <person name="Haridas S."/>
            <person name="Pangalinan J."/>
            <person name="Salamov A.A."/>
            <person name="Simmons B.A."/>
            <person name="Magnuson J.K."/>
            <person name="Chen J."/>
            <person name="Drula E."/>
            <person name="Henrissat B."/>
            <person name="Wiebenga A."/>
            <person name="Lubbers R.J."/>
            <person name="Gomes A.C."/>
            <person name="Macurrencykelacurrency M.R."/>
            <person name="Stajich J."/>
            <person name="Grigoriev I.V."/>
            <person name="Mortensen U.H."/>
            <person name="De Vries R.P."/>
            <person name="Baker S.E."/>
            <person name="Andersen M.R."/>
        </authorList>
    </citation>
    <scope>NUCLEOTIDE SEQUENCE [LARGE SCALE GENOMIC DNA]</scope>
    <source>
        <strain evidence="2 3">CBS 449.75</strain>
    </source>
</reference>
<dbReference type="Gene3D" id="3.40.50.720">
    <property type="entry name" value="NAD(P)-binding Rossmann-like Domain"/>
    <property type="match status" value="1"/>
</dbReference>
<dbReference type="InterPro" id="IPR002509">
    <property type="entry name" value="NODB_dom"/>
</dbReference>
<keyword evidence="2" id="KW-0858">Xylan degradation</keyword>
<dbReference type="InterPro" id="IPR037950">
    <property type="entry name" value="PgdA-like"/>
</dbReference>
<evidence type="ECO:0000259" key="1">
    <source>
        <dbReference type="PROSITE" id="PS51677"/>
    </source>
</evidence>
<dbReference type="PANTHER" id="PTHR47561">
    <property type="entry name" value="POLYSACCHARIDE DEACETYLASE FAMILY PROTEIN (AFU_ORTHOLOGUE AFUA_6G05030)"/>
    <property type="match status" value="1"/>
</dbReference>
<dbReference type="Gene3D" id="3.20.20.370">
    <property type="entry name" value="Glycoside hydrolase/deacetylase"/>
    <property type="match status" value="1"/>
</dbReference>
<dbReference type="SUPFAM" id="SSF51735">
    <property type="entry name" value="NAD(P)-binding Rossmann-fold domains"/>
    <property type="match status" value="1"/>
</dbReference>
<keyword evidence="2" id="KW-0119">Carbohydrate metabolism</keyword>
<keyword evidence="2" id="KW-0624">Polysaccharide degradation</keyword>
<comment type="caution">
    <text evidence="2">The sequence shown here is derived from an EMBL/GenBank/DDBJ whole genome shotgun (WGS) entry which is preliminary data.</text>
</comment>
<keyword evidence="2" id="KW-0326">Glycosidase</keyword>
<dbReference type="InterPro" id="IPR036291">
    <property type="entry name" value="NAD(P)-bd_dom_sf"/>
</dbReference>
<dbReference type="RefSeq" id="XP_070885130.1">
    <property type="nucleotide sequence ID" value="XM_071034407.1"/>
</dbReference>
<evidence type="ECO:0000313" key="3">
    <source>
        <dbReference type="Proteomes" id="UP001610432"/>
    </source>
</evidence>
<gene>
    <name evidence="2" type="ORF">BJX67DRAFT_388821</name>
</gene>
<dbReference type="InterPro" id="IPR011330">
    <property type="entry name" value="Glyco_hydro/deAcase_b/a-brl"/>
</dbReference>